<dbReference type="eggNOG" id="ENOG502Z7UC">
    <property type="taxonomic scope" value="Bacteria"/>
</dbReference>
<evidence type="ECO:0000313" key="2">
    <source>
        <dbReference type="EMBL" id="EGC04368.1"/>
    </source>
</evidence>
<keyword evidence="3" id="KW-1185">Reference proteome</keyword>
<dbReference type="EMBL" id="ADKM02000027">
    <property type="protein sequence ID" value="EGC04368.1"/>
    <property type="molecule type" value="Genomic_DNA"/>
</dbReference>
<dbReference type="AlphaFoldDB" id="E9S8M4"/>
<dbReference type="Proteomes" id="UP000004259">
    <property type="component" value="Unassembled WGS sequence"/>
</dbReference>
<feature type="transmembrane region" description="Helical" evidence="1">
    <location>
        <begin position="23"/>
        <end position="46"/>
    </location>
</feature>
<evidence type="ECO:0000313" key="3">
    <source>
        <dbReference type="Proteomes" id="UP000004259"/>
    </source>
</evidence>
<feature type="transmembrane region" description="Helical" evidence="1">
    <location>
        <begin position="108"/>
        <end position="130"/>
    </location>
</feature>
<keyword evidence="1" id="KW-0472">Membrane</keyword>
<keyword evidence="1" id="KW-0812">Transmembrane</keyword>
<reference evidence="2 3" key="1">
    <citation type="submission" date="2011-02" db="EMBL/GenBank/DDBJ databases">
        <authorList>
            <person name="Nelson K.E."/>
            <person name="Sutton G."/>
            <person name="Torralba M."/>
            <person name="Durkin S."/>
            <person name="Harkins D."/>
            <person name="Montgomery R."/>
            <person name="Ziemer C."/>
            <person name="Klaassens E."/>
            <person name="Ocuiv P."/>
            <person name="Morrison M."/>
        </authorList>
    </citation>
    <scope>NUCLEOTIDE SEQUENCE [LARGE SCALE GENOMIC DNA]</scope>
    <source>
        <strain evidence="2 3">8</strain>
    </source>
</reference>
<protein>
    <submittedName>
        <fullName evidence="2">Putative membrane protein</fullName>
    </submittedName>
</protein>
<comment type="caution">
    <text evidence="2">The sequence shown here is derived from an EMBL/GenBank/DDBJ whole genome shotgun (WGS) entry which is preliminary data.</text>
</comment>
<evidence type="ECO:0000256" key="1">
    <source>
        <dbReference type="SAM" id="Phobius"/>
    </source>
</evidence>
<dbReference type="InterPro" id="IPR046475">
    <property type="entry name" value="DUF6796"/>
</dbReference>
<feature type="transmembrane region" description="Helical" evidence="1">
    <location>
        <begin position="66"/>
        <end position="87"/>
    </location>
</feature>
<name>E9S8M4_RUMAL</name>
<feature type="transmembrane region" description="Helical" evidence="1">
    <location>
        <begin position="150"/>
        <end position="173"/>
    </location>
</feature>
<accession>E9S8M4</accession>
<feature type="transmembrane region" description="Helical" evidence="1">
    <location>
        <begin position="185"/>
        <end position="204"/>
    </location>
</feature>
<dbReference type="Pfam" id="PF20599">
    <property type="entry name" value="DUF6796"/>
    <property type="match status" value="1"/>
</dbReference>
<dbReference type="STRING" id="246199.CUS_4437"/>
<organism evidence="2 3">
    <name type="scientific">Ruminococcus albus 8</name>
    <dbReference type="NCBI Taxonomy" id="246199"/>
    <lineage>
        <taxon>Bacteria</taxon>
        <taxon>Bacillati</taxon>
        <taxon>Bacillota</taxon>
        <taxon>Clostridia</taxon>
        <taxon>Eubacteriales</taxon>
        <taxon>Oscillospiraceae</taxon>
        <taxon>Ruminococcus</taxon>
    </lineage>
</organism>
<keyword evidence="1" id="KW-1133">Transmembrane helix</keyword>
<gene>
    <name evidence="2" type="ORF">CUS_4437</name>
</gene>
<proteinExistence type="predicted"/>
<feature type="transmembrane region" description="Helical" evidence="1">
    <location>
        <begin position="210"/>
        <end position="231"/>
    </location>
</feature>
<sequence>MIMSNYNDIGIDSSLDWPRIRKLFIIGLIGGIMTFVGDWLLGYGVYDESLTGLEKKLSQYLILSDGTLFWSAFLGLIGISLEGLCYFGIYRLIASGSMKHAHIFRSGVFGYMLFAACGVHVPCLSTVFFYSHMMLASPENAYDLTIKFGLYFLLPALTLFLIFFLVMSAAQISAFAKGLTPYPKWCWIFSMPVGMGATMLLKFAGNHAVVNGLTAAWISIGNIWMFGGLLLTMKKAKGGHKHEI</sequence>